<gene>
    <name evidence="2" type="ORF">GCM10009798_07790</name>
</gene>
<keyword evidence="3" id="KW-1185">Reference proteome</keyword>
<reference evidence="3" key="1">
    <citation type="journal article" date="2019" name="Int. J. Syst. Evol. Microbiol.">
        <title>The Global Catalogue of Microorganisms (GCM) 10K type strain sequencing project: providing services to taxonomists for standard genome sequencing and annotation.</title>
        <authorList>
            <consortium name="The Broad Institute Genomics Platform"/>
            <consortium name="The Broad Institute Genome Sequencing Center for Infectious Disease"/>
            <person name="Wu L."/>
            <person name="Ma J."/>
        </authorList>
    </citation>
    <scope>NUCLEOTIDE SEQUENCE [LARGE SCALE GENOMIC DNA]</scope>
    <source>
        <strain evidence="3">JCM 15309</strain>
    </source>
</reference>
<feature type="transmembrane region" description="Helical" evidence="1">
    <location>
        <begin position="12"/>
        <end position="32"/>
    </location>
</feature>
<keyword evidence="1" id="KW-1133">Transmembrane helix</keyword>
<protein>
    <submittedName>
        <fullName evidence="2">Uncharacterized protein</fullName>
    </submittedName>
</protein>
<evidence type="ECO:0000313" key="3">
    <source>
        <dbReference type="Proteomes" id="UP001500571"/>
    </source>
</evidence>
<sequence length="138" mass="14883">MGFGLPDGPWYGFLVVALVTAGMCAAVGGVLYEPQLARGLRRLARRISPPPEAPADMPIERIARNARRLRAEMATLSSGTPAARRESIARAYDDLLVEACRALDVPDTLSGMPPGAERDSERLHVEFELEAVGLRLSA</sequence>
<proteinExistence type="predicted"/>
<organism evidence="2 3">
    <name type="scientific">Nocardioides panacihumi</name>
    <dbReference type="NCBI Taxonomy" id="400774"/>
    <lineage>
        <taxon>Bacteria</taxon>
        <taxon>Bacillati</taxon>
        <taxon>Actinomycetota</taxon>
        <taxon>Actinomycetes</taxon>
        <taxon>Propionibacteriales</taxon>
        <taxon>Nocardioidaceae</taxon>
        <taxon>Nocardioides</taxon>
    </lineage>
</organism>
<dbReference type="Proteomes" id="UP001500571">
    <property type="component" value="Unassembled WGS sequence"/>
</dbReference>
<comment type="caution">
    <text evidence="2">The sequence shown here is derived from an EMBL/GenBank/DDBJ whole genome shotgun (WGS) entry which is preliminary data.</text>
</comment>
<dbReference type="RefSeq" id="WP_344042604.1">
    <property type="nucleotide sequence ID" value="NZ_BAAAPB010000001.1"/>
</dbReference>
<dbReference type="EMBL" id="BAAAPB010000001">
    <property type="protein sequence ID" value="GAA1950895.1"/>
    <property type="molecule type" value="Genomic_DNA"/>
</dbReference>
<accession>A0ABP5BQW8</accession>
<evidence type="ECO:0000313" key="2">
    <source>
        <dbReference type="EMBL" id="GAA1950895.1"/>
    </source>
</evidence>
<keyword evidence="1" id="KW-0472">Membrane</keyword>
<keyword evidence="1" id="KW-0812">Transmembrane</keyword>
<evidence type="ECO:0000256" key="1">
    <source>
        <dbReference type="SAM" id="Phobius"/>
    </source>
</evidence>
<name>A0ABP5BQW8_9ACTN</name>